<dbReference type="FunFam" id="1.10.287.630:FF:000001">
    <property type="entry name" value="Cyclic nucleotide-gated channel alpha 3"/>
    <property type="match status" value="1"/>
</dbReference>
<dbReference type="GO" id="GO:0017071">
    <property type="term" value="C:intracellular cyclic nucleotide activated cation channel complex"/>
    <property type="evidence" value="ECO:0007669"/>
    <property type="project" value="TreeGrafter"/>
</dbReference>
<dbReference type="PROSITE" id="PS00888">
    <property type="entry name" value="CNMP_BINDING_1"/>
    <property type="match status" value="1"/>
</dbReference>
<evidence type="ECO:0000259" key="11">
    <source>
        <dbReference type="PROSITE" id="PS50042"/>
    </source>
</evidence>
<keyword evidence="6 10" id="KW-0472">Membrane</keyword>
<feature type="region of interest" description="Disordered" evidence="9">
    <location>
        <begin position="610"/>
        <end position="633"/>
    </location>
</feature>
<evidence type="ECO:0000256" key="10">
    <source>
        <dbReference type="SAM" id="Phobius"/>
    </source>
</evidence>
<dbReference type="FunFam" id="1.10.287.70:FF:000072">
    <property type="entry name" value="Cyclic nucleotide gated channel beta 3"/>
    <property type="match status" value="1"/>
</dbReference>
<name>A0A1B6M961_9HEMI</name>
<dbReference type="SUPFAM" id="SSF51206">
    <property type="entry name" value="cAMP-binding domain-like"/>
    <property type="match status" value="1"/>
</dbReference>
<gene>
    <name evidence="12" type="ORF">g.19145</name>
</gene>
<dbReference type="AlphaFoldDB" id="A0A1B6M961"/>
<sequence length="719" mass="83313">KLYSRKQHIVHPEFPTSSEVEVVESTNHVDVFIAQNHTNMTQQCEDVKSVSVRSDMIQSDPSNTPEQVTCHSSSGDDHIYRLDSESNQHVMIGQRLQDMVRRFSQRALRVRRRFDFPPTPSTISSCEHGESNSVLKSPLKRIRFVSQEWGSKFSMCESIRHKVNNFTFVFEPQSYFYVTWLCIVTACYLYNCWVIPLLTFFPYRTPNNEGVWFYIDCSTDVIYLLDFVLIKPRVMYLEDGFWVRNTKSLRQKYTSSIAFKVDALSLIPVDIICRYFGIVHPILRLPRMLKIQSFWEFFDYFDHALANPYAVRVTRSLTYMIYLVHLNACAYYFVSVTEGIGSNSWVFNGEGNAYIRCFYFATKTATSIGKNPRPENEMEYGFMTACWLMGVFVFALLIGQIRDIIATATKTQTEYRKYLDEAMEHLRLLNISKELTERVKMWFTYTWEQQHTLNELTILDNLPYKMKTDVAINVHINTLNKVQLFKHCDDALLRDLVLKLRPVVYLPGDYICRKGEVGKEMYIVKNGQVQVVAGHKGEEVLATLTEGTVFGEISLLSLDGGNRRTADVRSNGFSNLFVLSKDDLNEALEFYPNAQEILKNKAKQLMRQNAARERKMNRDDSDNDLEPANKLPRMLPDSVRILTKYSRCRYPKNSSRSRARTSVYCTKPYSEEAEYQKLMGRSFSVDLGDLQVYQNCLDASETNLAAEVPCQAMVHRDNE</sequence>
<dbReference type="InterPro" id="IPR050866">
    <property type="entry name" value="CNG_cation_channel"/>
</dbReference>
<evidence type="ECO:0000256" key="8">
    <source>
        <dbReference type="ARBA" id="ARBA00023303"/>
    </source>
</evidence>
<dbReference type="GO" id="GO:0005222">
    <property type="term" value="F:intracellularly cAMP-activated cation channel activity"/>
    <property type="evidence" value="ECO:0007669"/>
    <property type="project" value="TreeGrafter"/>
</dbReference>
<dbReference type="GO" id="GO:0044877">
    <property type="term" value="F:protein-containing complex binding"/>
    <property type="evidence" value="ECO:0007669"/>
    <property type="project" value="TreeGrafter"/>
</dbReference>
<feature type="transmembrane region" description="Helical" evidence="10">
    <location>
        <begin position="317"/>
        <end position="334"/>
    </location>
</feature>
<feature type="non-terminal residue" evidence="12">
    <location>
        <position position="1"/>
    </location>
</feature>
<evidence type="ECO:0000256" key="2">
    <source>
        <dbReference type="ARBA" id="ARBA00022448"/>
    </source>
</evidence>
<dbReference type="PANTHER" id="PTHR45638">
    <property type="entry name" value="CYCLIC NUCLEOTIDE-GATED CATION CHANNEL SUBUNIT A"/>
    <property type="match status" value="1"/>
</dbReference>
<dbReference type="EMBL" id="GEBQ01007504">
    <property type="protein sequence ID" value="JAT32473.1"/>
    <property type="molecule type" value="Transcribed_RNA"/>
</dbReference>
<keyword evidence="7" id="KW-1071">Ligand-gated ion channel</keyword>
<feature type="transmembrane region" description="Helical" evidence="10">
    <location>
        <begin position="175"/>
        <end position="199"/>
    </location>
</feature>
<keyword evidence="2" id="KW-0813">Transport</keyword>
<dbReference type="InterPro" id="IPR005821">
    <property type="entry name" value="Ion_trans_dom"/>
</dbReference>
<dbReference type="InterPro" id="IPR018488">
    <property type="entry name" value="cNMP-bd_CS"/>
</dbReference>
<dbReference type="CDD" id="cd00038">
    <property type="entry name" value="CAP_ED"/>
    <property type="match status" value="1"/>
</dbReference>
<keyword evidence="8" id="KW-0407">Ion channel</keyword>
<reference evidence="12" key="1">
    <citation type="submission" date="2015-11" db="EMBL/GenBank/DDBJ databases">
        <title>De novo transcriptome assembly of four potential Pierce s Disease insect vectors from Arizona vineyards.</title>
        <authorList>
            <person name="Tassone E.E."/>
        </authorList>
    </citation>
    <scope>NUCLEOTIDE SEQUENCE</scope>
</reference>
<evidence type="ECO:0000256" key="9">
    <source>
        <dbReference type="SAM" id="MobiDB-lite"/>
    </source>
</evidence>
<dbReference type="GO" id="GO:0030553">
    <property type="term" value="F:cGMP binding"/>
    <property type="evidence" value="ECO:0007669"/>
    <property type="project" value="TreeGrafter"/>
</dbReference>
<dbReference type="Gene3D" id="1.10.287.630">
    <property type="entry name" value="Helix hairpin bin"/>
    <property type="match status" value="1"/>
</dbReference>
<dbReference type="PANTHER" id="PTHR45638:SF1">
    <property type="entry name" value="CYCLIC NUCLEOTIDE-GATED ION CHANNEL SUBUNIT B, ISOFORM A"/>
    <property type="match status" value="1"/>
</dbReference>
<dbReference type="Pfam" id="PF00520">
    <property type="entry name" value="Ion_trans"/>
    <property type="match status" value="1"/>
</dbReference>
<evidence type="ECO:0000256" key="4">
    <source>
        <dbReference type="ARBA" id="ARBA00022989"/>
    </source>
</evidence>
<evidence type="ECO:0000256" key="3">
    <source>
        <dbReference type="ARBA" id="ARBA00022692"/>
    </source>
</evidence>
<keyword evidence="3 10" id="KW-0812">Transmembrane</keyword>
<keyword evidence="4 10" id="KW-1133">Transmembrane helix</keyword>
<evidence type="ECO:0000313" key="12">
    <source>
        <dbReference type="EMBL" id="JAT32473.1"/>
    </source>
</evidence>
<evidence type="ECO:0000256" key="5">
    <source>
        <dbReference type="ARBA" id="ARBA00023065"/>
    </source>
</evidence>
<dbReference type="SMART" id="SM00100">
    <property type="entry name" value="cNMP"/>
    <property type="match status" value="1"/>
</dbReference>
<dbReference type="InterPro" id="IPR000595">
    <property type="entry name" value="cNMP-bd_dom"/>
</dbReference>
<keyword evidence="5" id="KW-0406">Ion transport</keyword>
<organism evidence="12">
    <name type="scientific">Graphocephala atropunctata</name>
    <dbReference type="NCBI Taxonomy" id="36148"/>
    <lineage>
        <taxon>Eukaryota</taxon>
        <taxon>Metazoa</taxon>
        <taxon>Ecdysozoa</taxon>
        <taxon>Arthropoda</taxon>
        <taxon>Hexapoda</taxon>
        <taxon>Insecta</taxon>
        <taxon>Pterygota</taxon>
        <taxon>Neoptera</taxon>
        <taxon>Paraneoptera</taxon>
        <taxon>Hemiptera</taxon>
        <taxon>Auchenorrhyncha</taxon>
        <taxon>Membracoidea</taxon>
        <taxon>Cicadellidae</taxon>
        <taxon>Cicadellinae</taxon>
        <taxon>Cicadellini</taxon>
        <taxon>Graphocephala</taxon>
    </lineage>
</organism>
<feature type="compositionally biased region" description="Basic and acidic residues" evidence="9">
    <location>
        <begin position="610"/>
        <end position="620"/>
    </location>
</feature>
<dbReference type="GO" id="GO:0005223">
    <property type="term" value="F:intracellularly cGMP-activated cation channel activity"/>
    <property type="evidence" value="ECO:0007669"/>
    <property type="project" value="TreeGrafter"/>
</dbReference>
<dbReference type="InterPro" id="IPR018490">
    <property type="entry name" value="cNMP-bd_dom_sf"/>
</dbReference>
<dbReference type="Gene3D" id="1.10.287.70">
    <property type="match status" value="1"/>
</dbReference>
<accession>A0A1B6M961</accession>
<dbReference type="Gene3D" id="2.60.120.10">
    <property type="entry name" value="Jelly Rolls"/>
    <property type="match status" value="1"/>
</dbReference>
<feature type="domain" description="Cyclic nucleotide-binding" evidence="11">
    <location>
        <begin position="484"/>
        <end position="588"/>
    </location>
</feature>
<dbReference type="Pfam" id="PF00027">
    <property type="entry name" value="cNMP_binding"/>
    <property type="match status" value="1"/>
</dbReference>
<dbReference type="InterPro" id="IPR014710">
    <property type="entry name" value="RmlC-like_jellyroll"/>
</dbReference>
<dbReference type="FunFam" id="2.60.120.10:FF:000078">
    <property type="entry name" value="Cyclic nucleotide-gated channel"/>
    <property type="match status" value="1"/>
</dbReference>
<proteinExistence type="predicted"/>
<dbReference type="PROSITE" id="PS00889">
    <property type="entry name" value="CNMP_BINDING_2"/>
    <property type="match status" value="1"/>
</dbReference>
<dbReference type="PROSITE" id="PS50042">
    <property type="entry name" value="CNMP_BINDING_3"/>
    <property type="match status" value="1"/>
</dbReference>
<comment type="subcellular location">
    <subcellularLocation>
        <location evidence="1">Membrane</location>
        <topology evidence="1">Multi-pass membrane protein</topology>
    </subcellularLocation>
</comment>
<evidence type="ECO:0000256" key="6">
    <source>
        <dbReference type="ARBA" id="ARBA00023136"/>
    </source>
</evidence>
<evidence type="ECO:0000256" key="1">
    <source>
        <dbReference type="ARBA" id="ARBA00004141"/>
    </source>
</evidence>
<evidence type="ECO:0000256" key="7">
    <source>
        <dbReference type="ARBA" id="ARBA00023286"/>
    </source>
</evidence>
<dbReference type="GO" id="GO:0005886">
    <property type="term" value="C:plasma membrane"/>
    <property type="evidence" value="ECO:0007669"/>
    <property type="project" value="TreeGrafter"/>
</dbReference>
<protein>
    <recommendedName>
        <fullName evidence="11">Cyclic nucleotide-binding domain-containing protein</fullName>
    </recommendedName>
</protein>
<feature type="transmembrane region" description="Helical" evidence="10">
    <location>
        <begin position="380"/>
        <end position="398"/>
    </location>
</feature>
<dbReference type="SUPFAM" id="SSF81324">
    <property type="entry name" value="Voltage-gated potassium channels"/>
    <property type="match status" value="1"/>
</dbReference>